<dbReference type="OrthoDB" id="270720at2759"/>
<feature type="compositionally biased region" description="Polar residues" evidence="2">
    <location>
        <begin position="20"/>
        <end position="41"/>
    </location>
</feature>
<evidence type="ECO:0000313" key="4">
    <source>
        <dbReference type="Proteomes" id="UP000002630"/>
    </source>
</evidence>
<accession>D7G7A2</accession>
<evidence type="ECO:0000256" key="2">
    <source>
        <dbReference type="SAM" id="MobiDB-lite"/>
    </source>
</evidence>
<dbReference type="Proteomes" id="UP000002630">
    <property type="component" value="Linkage Group LG28"/>
</dbReference>
<evidence type="ECO:0000256" key="1">
    <source>
        <dbReference type="ARBA" id="ARBA00022737"/>
    </source>
</evidence>
<name>D7G7A2_ECTSI</name>
<evidence type="ECO:0000313" key="3">
    <source>
        <dbReference type="EMBL" id="CBJ27653.1"/>
    </source>
</evidence>
<dbReference type="AlphaFoldDB" id="D7G7A2"/>
<dbReference type="InterPro" id="IPR003409">
    <property type="entry name" value="MORN"/>
</dbReference>
<dbReference type="InParanoid" id="D7G7A2"/>
<organism evidence="3 4">
    <name type="scientific">Ectocarpus siliculosus</name>
    <name type="common">Brown alga</name>
    <name type="synonym">Conferva siliculosa</name>
    <dbReference type="NCBI Taxonomy" id="2880"/>
    <lineage>
        <taxon>Eukaryota</taxon>
        <taxon>Sar</taxon>
        <taxon>Stramenopiles</taxon>
        <taxon>Ochrophyta</taxon>
        <taxon>PX clade</taxon>
        <taxon>Phaeophyceae</taxon>
        <taxon>Ectocarpales</taxon>
        <taxon>Ectocarpaceae</taxon>
        <taxon>Ectocarpus</taxon>
    </lineage>
</organism>
<dbReference type="SUPFAM" id="SSF82185">
    <property type="entry name" value="Histone H3 K4-specific methyltransferase SET7/9 N-terminal domain"/>
    <property type="match status" value="1"/>
</dbReference>
<dbReference type="EMBL" id="FN649753">
    <property type="protein sequence ID" value="CBJ27653.1"/>
    <property type="molecule type" value="Genomic_DNA"/>
</dbReference>
<feature type="compositionally biased region" description="Low complexity" evidence="2">
    <location>
        <begin position="1"/>
        <end position="14"/>
    </location>
</feature>
<gene>
    <name evidence="3" type="ORF">Esi_0080_0037</name>
</gene>
<keyword evidence="1" id="KW-0677">Repeat</keyword>
<sequence>MVASATAAEPTSTPMVTATRAASTTAEGTAWASTAGPTETCTEALDRRSGRGHYEWTEVGLTFEGMFHDDRRTGRGSIVFPDGSR</sequence>
<dbReference type="Pfam" id="PF02493">
    <property type="entry name" value="MORN"/>
    <property type="match status" value="2"/>
</dbReference>
<dbReference type="EMBL" id="FN649036">
    <property type="protein sequence ID" value="CBJ27653.1"/>
    <property type="molecule type" value="Genomic_DNA"/>
</dbReference>
<feature type="region of interest" description="Disordered" evidence="2">
    <location>
        <begin position="1"/>
        <end position="51"/>
    </location>
</feature>
<protein>
    <submittedName>
        <fullName evidence="3">Uncharacterized protein</fullName>
    </submittedName>
</protein>
<proteinExistence type="predicted"/>
<reference evidence="3 4" key="1">
    <citation type="journal article" date="2010" name="Nature">
        <title>The Ectocarpus genome and the independent evolution of multicellularity in brown algae.</title>
        <authorList>
            <person name="Cock J.M."/>
            <person name="Sterck L."/>
            <person name="Rouze P."/>
            <person name="Scornet D."/>
            <person name="Allen A.E."/>
            <person name="Amoutzias G."/>
            <person name="Anthouard V."/>
            <person name="Artiguenave F."/>
            <person name="Aury J.M."/>
            <person name="Badger J.H."/>
            <person name="Beszteri B."/>
            <person name="Billiau K."/>
            <person name="Bonnet E."/>
            <person name="Bothwell J.H."/>
            <person name="Bowler C."/>
            <person name="Boyen C."/>
            <person name="Brownlee C."/>
            <person name="Carrano C.J."/>
            <person name="Charrier B."/>
            <person name="Cho G.Y."/>
            <person name="Coelho S.M."/>
            <person name="Collen J."/>
            <person name="Corre E."/>
            <person name="Da Silva C."/>
            <person name="Delage L."/>
            <person name="Delaroque N."/>
            <person name="Dittami S.M."/>
            <person name="Doulbeau S."/>
            <person name="Elias M."/>
            <person name="Farnham G."/>
            <person name="Gachon C.M."/>
            <person name="Gschloessl B."/>
            <person name="Heesch S."/>
            <person name="Jabbari K."/>
            <person name="Jubin C."/>
            <person name="Kawai H."/>
            <person name="Kimura K."/>
            <person name="Kloareg B."/>
            <person name="Kupper F.C."/>
            <person name="Lang D."/>
            <person name="Le Bail A."/>
            <person name="Leblanc C."/>
            <person name="Lerouge P."/>
            <person name="Lohr M."/>
            <person name="Lopez P.J."/>
            <person name="Martens C."/>
            <person name="Maumus F."/>
            <person name="Michel G."/>
            <person name="Miranda-Saavedra D."/>
            <person name="Morales J."/>
            <person name="Moreau H."/>
            <person name="Motomura T."/>
            <person name="Nagasato C."/>
            <person name="Napoli C.A."/>
            <person name="Nelson D.R."/>
            <person name="Nyvall-Collen P."/>
            <person name="Peters A.F."/>
            <person name="Pommier C."/>
            <person name="Potin P."/>
            <person name="Poulain J."/>
            <person name="Quesneville H."/>
            <person name="Read B."/>
            <person name="Rensing S.A."/>
            <person name="Ritter A."/>
            <person name="Rousvoal S."/>
            <person name="Samanta M."/>
            <person name="Samson G."/>
            <person name="Schroeder D.C."/>
            <person name="Segurens B."/>
            <person name="Strittmatter M."/>
            <person name="Tonon T."/>
            <person name="Tregear J.W."/>
            <person name="Valentin K."/>
            <person name="von Dassow P."/>
            <person name="Yamagishi T."/>
            <person name="Van de Peer Y."/>
            <person name="Wincker P."/>
        </authorList>
    </citation>
    <scope>NUCLEOTIDE SEQUENCE [LARGE SCALE GENOMIC DNA]</scope>
    <source>
        <strain evidence="4">Ec32 / CCAP1310/4</strain>
    </source>
</reference>
<keyword evidence="4" id="KW-1185">Reference proteome</keyword>